<dbReference type="InterPro" id="IPR050229">
    <property type="entry name" value="GlpE_sulfurtransferase"/>
</dbReference>
<keyword evidence="1" id="KW-0472">Membrane</keyword>
<gene>
    <name evidence="4" type="ORF">G4D61_08755</name>
    <name evidence="3" type="ORF">NG54_13025</name>
</gene>
<dbReference type="Gene3D" id="3.40.250.10">
    <property type="entry name" value="Rhodanese-like domain"/>
    <property type="match status" value="1"/>
</dbReference>
<dbReference type="OrthoDB" id="9808735at2"/>
<dbReference type="RefSeq" id="WP_025726726.1">
    <property type="nucleotide sequence ID" value="NZ_JAAIWK010000012.1"/>
</dbReference>
<dbReference type="Proteomes" id="UP000476934">
    <property type="component" value="Unassembled WGS sequence"/>
</dbReference>
<dbReference type="Proteomes" id="UP000030588">
    <property type="component" value="Unassembled WGS sequence"/>
</dbReference>
<evidence type="ECO:0000313" key="6">
    <source>
        <dbReference type="Proteomes" id="UP000476934"/>
    </source>
</evidence>
<dbReference type="EMBL" id="JRUN01000040">
    <property type="protein sequence ID" value="KHD84852.1"/>
    <property type="molecule type" value="Genomic_DNA"/>
</dbReference>
<reference evidence="4" key="2">
    <citation type="submission" date="2020-02" db="EMBL/GenBank/DDBJ databases">
        <authorList>
            <person name="Feng H."/>
        </authorList>
    </citation>
    <scope>NUCLEOTIDE SEQUENCE [LARGE SCALE GENOMIC DNA]</scope>
    <source>
        <strain evidence="4">Gsoil 114</strain>
    </source>
</reference>
<accession>A0A0A6XXM9</accession>
<dbReference type="InterPro" id="IPR001763">
    <property type="entry name" value="Rhodanese-like_dom"/>
</dbReference>
<keyword evidence="1" id="KW-0812">Transmembrane</keyword>
<dbReference type="Pfam" id="PF00581">
    <property type="entry name" value="Rhodanese"/>
    <property type="match status" value="1"/>
</dbReference>
<feature type="domain" description="Rhodanese" evidence="2">
    <location>
        <begin position="41"/>
        <end position="125"/>
    </location>
</feature>
<dbReference type="STRING" id="363870.NG54_13025"/>
<protein>
    <submittedName>
        <fullName evidence="4">Rhodanese-like domain-containing protein</fullName>
    </submittedName>
</protein>
<dbReference type="SMART" id="SM00450">
    <property type="entry name" value="RHOD"/>
    <property type="match status" value="1"/>
</dbReference>
<dbReference type="PANTHER" id="PTHR43031">
    <property type="entry name" value="FAD-DEPENDENT OXIDOREDUCTASE"/>
    <property type="match status" value="1"/>
</dbReference>
<evidence type="ECO:0000313" key="4">
    <source>
        <dbReference type="EMBL" id="NEY20055.1"/>
    </source>
</evidence>
<evidence type="ECO:0000313" key="5">
    <source>
        <dbReference type="Proteomes" id="UP000030588"/>
    </source>
</evidence>
<dbReference type="PANTHER" id="PTHR43031:SF18">
    <property type="entry name" value="RHODANESE-RELATED SULFURTRANSFERASES"/>
    <property type="match status" value="1"/>
</dbReference>
<reference evidence="4 6" key="3">
    <citation type="submission" date="2020-03" db="EMBL/GenBank/DDBJ databases">
        <title>Bacillus aquiflavi sp. nov., isolated from yellow water of strong flavor Chinese baijiu in Yibin region of China.</title>
        <authorList>
            <person name="Xie J."/>
        </authorList>
    </citation>
    <scope>NUCLEOTIDE SEQUENCE [LARGE SCALE GENOMIC DNA]</scope>
    <source>
        <strain evidence="4 6">Gsoil 114</strain>
    </source>
</reference>
<dbReference type="InterPro" id="IPR036873">
    <property type="entry name" value="Rhodanese-like_dom_sf"/>
</dbReference>
<keyword evidence="1" id="KW-1133">Transmembrane helix</keyword>
<dbReference type="AlphaFoldDB" id="A0A0A6XXM9"/>
<reference evidence="3 5" key="1">
    <citation type="submission" date="2014-10" db="EMBL/GenBank/DDBJ databases">
        <title>Draft genome of phytase producing Bacillus ginsengihumi strain M2.11.</title>
        <authorList>
            <person name="Toymentseva A."/>
            <person name="Boulygina E.A."/>
            <person name="Kazakov S.V."/>
            <person name="Kayumov I."/>
            <person name="Suleimanova A.D."/>
            <person name="Mardanova A.M."/>
            <person name="Maria S.N."/>
            <person name="Sergey M.Y."/>
            <person name="Sharipova M.R."/>
        </authorList>
    </citation>
    <scope>NUCLEOTIDE SEQUENCE [LARGE SCALE GENOMIC DNA]</scope>
    <source>
        <strain evidence="3 5">M2.11</strain>
    </source>
</reference>
<evidence type="ECO:0000313" key="3">
    <source>
        <dbReference type="EMBL" id="KHD84852.1"/>
    </source>
</evidence>
<dbReference type="SUPFAM" id="SSF52821">
    <property type="entry name" value="Rhodanese/Cell cycle control phosphatase"/>
    <property type="match status" value="1"/>
</dbReference>
<name>A0A0A6XXM9_9BACI</name>
<comment type="caution">
    <text evidence="3">The sequence shown here is derived from an EMBL/GenBank/DDBJ whole genome shotgun (WGS) entry which is preliminary data.</text>
</comment>
<feature type="transmembrane region" description="Helical" evidence="1">
    <location>
        <begin position="6"/>
        <end position="24"/>
    </location>
</feature>
<dbReference type="PROSITE" id="PS50206">
    <property type="entry name" value="RHODANESE_3"/>
    <property type="match status" value="1"/>
</dbReference>
<evidence type="ECO:0000256" key="1">
    <source>
        <dbReference type="SAM" id="Phobius"/>
    </source>
</evidence>
<evidence type="ECO:0000259" key="2">
    <source>
        <dbReference type="PROSITE" id="PS50206"/>
    </source>
</evidence>
<proteinExistence type="predicted"/>
<dbReference type="CDD" id="cd00158">
    <property type="entry name" value="RHOD"/>
    <property type="match status" value="1"/>
</dbReference>
<keyword evidence="6" id="KW-1185">Reference proteome</keyword>
<dbReference type="EMBL" id="JAAIWK010000012">
    <property type="protein sequence ID" value="NEY20055.1"/>
    <property type="molecule type" value="Genomic_DNA"/>
</dbReference>
<sequence>MSQTWYSVIIVVGAILVYSLTTYFRQKKILKSLTQEEFKAGYRKAQLIDVREPNEFDNGHILGARNIPLSQLKMRIKEIRSDKPVYLYCQNGTRSVRAAQMLYRKGYRDLSQLKGGYKNWTGKIKAKQ</sequence>
<organism evidence="3 5">
    <name type="scientific">Heyndrickxia ginsengihumi</name>
    <dbReference type="NCBI Taxonomy" id="363870"/>
    <lineage>
        <taxon>Bacteria</taxon>
        <taxon>Bacillati</taxon>
        <taxon>Bacillota</taxon>
        <taxon>Bacilli</taxon>
        <taxon>Bacillales</taxon>
        <taxon>Bacillaceae</taxon>
        <taxon>Heyndrickxia</taxon>
    </lineage>
</organism>